<evidence type="ECO:0000313" key="4">
    <source>
        <dbReference type="EMBL" id="KAF0682338.1"/>
    </source>
</evidence>
<dbReference type="SUPFAM" id="SSF48403">
    <property type="entry name" value="Ankyrin repeat"/>
    <property type="match status" value="1"/>
</dbReference>
<dbReference type="SMART" id="SM00248">
    <property type="entry name" value="ANK"/>
    <property type="match status" value="3"/>
</dbReference>
<protein>
    <submittedName>
        <fullName evidence="5">Aste57867_25521 protein</fullName>
    </submittedName>
</protein>
<dbReference type="GO" id="GO:0005634">
    <property type="term" value="C:nucleus"/>
    <property type="evidence" value="ECO:0007669"/>
    <property type="project" value="TreeGrafter"/>
</dbReference>
<dbReference type="PANTHER" id="PTHR44167">
    <property type="entry name" value="OVARIAN-SPECIFIC SERINE/THREONINE-PROTEIN KINASE LOK-RELATED"/>
    <property type="match status" value="1"/>
</dbReference>
<evidence type="ECO:0000256" key="1">
    <source>
        <dbReference type="ARBA" id="ARBA00024334"/>
    </source>
</evidence>
<proteinExistence type="inferred from homology"/>
<feature type="domain" description="EF-hand" evidence="3">
    <location>
        <begin position="380"/>
        <end position="415"/>
    </location>
</feature>
<keyword evidence="6" id="KW-1185">Reference proteome</keyword>
<dbReference type="GO" id="GO:0004674">
    <property type="term" value="F:protein serine/threonine kinase activity"/>
    <property type="evidence" value="ECO:0007669"/>
    <property type="project" value="TreeGrafter"/>
</dbReference>
<dbReference type="GO" id="GO:0005509">
    <property type="term" value="F:calcium ion binding"/>
    <property type="evidence" value="ECO:0007669"/>
    <property type="project" value="InterPro"/>
</dbReference>
<evidence type="ECO:0000259" key="2">
    <source>
        <dbReference type="PROSITE" id="PS50011"/>
    </source>
</evidence>
<dbReference type="PROSITE" id="PS00018">
    <property type="entry name" value="EF_HAND_1"/>
    <property type="match status" value="1"/>
</dbReference>
<gene>
    <name evidence="5" type="primary">Aste57867_25521</name>
    <name evidence="4" type="ORF">As57867_025442</name>
    <name evidence="5" type="ORF">ASTE57867_25521</name>
</gene>
<reference evidence="4" key="2">
    <citation type="submission" date="2019-06" db="EMBL/GenBank/DDBJ databases">
        <title>Genomics analysis of Aphanomyces spp. identifies a new class of oomycete effector associated with host adaptation.</title>
        <authorList>
            <person name="Gaulin E."/>
        </authorList>
    </citation>
    <scope>NUCLEOTIDE SEQUENCE</scope>
    <source>
        <strain evidence="4">CBS 578.67</strain>
    </source>
</reference>
<dbReference type="GO" id="GO:0044773">
    <property type="term" value="P:mitotic DNA damage checkpoint signaling"/>
    <property type="evidence" value="ECO:0007669"/>
    <property type="project" value="TreeGrafter"/>
</dbReference>
<dbReference type="SUPFAM" id="SSF56112">
    <property type="entry name" value="Protein kinase-like (PK-like)"/>
    <property type="match status" value="1"/>
</dbReference>
<feature type="domain" description="Protein kinase" evidence="2">
    <location>
        <begin position="389"/>
        <end position="705"/>
    </location>
</feature>
<dbReference type="EMBL" id="VJMH01007544">
    <property type="protein sequence ID" value="KAF0682338.1"/>
    <property type="molecule type" value="Genomic_DNA"/>
</dbReference>
<dbReference type="Gene3D" id="1.10.510.10">
    <property type="entry name" value="Transferase(Phosphotransferase) domain 1"/>
    <property type="match status" value="1"/>
</dbReference>
<dbReference type="PANTHER" id="PTHR44167:SF24">
    <property type="entry name" value="SERINE_THREONINE-PROTEIN KINASE CHK2"/>
    <property type="match status" value="1"/>
</dbReference>
<name>A0A485LT98_9STRA</name>
<dbReference type="SMART" id="SM00220">
    <property type="entry name" value="S_TKc"/>
    <property type="match status" value="1"/>
</dbReference>
<evidence type="ECO:0000313" key="5">
    <source>
        <dbReference type="EMBL" id="VFU02144.1"/>
    </source>
</evidence>
<accession>A0A485LT98</accession>
<dbReference type="InterPro" id="IPR000719">
    <property type="entry name" value="Prot_kinase_dom"/>
</dbReference>
<dbReference type="InterPro" id="IPR036770">
    <property type="entry name" value="Ankyrin_rpt-contain_sf"/>
</dbReference>
<dbReference type="PROSITE" id="PS50011">
    <property type="entry name" value="PROTEIN_KINASE_DOM"/>
    <property type="match status" value="1"/>
</dbReference>
<sequence>MSPLSARISQFCIGFINNQAHHGEQASKKCSQHSLLPACERGDVDSVQAVLNCTDGTINLNIQNNAGQTPLFVACNNGHEAAALLLAAHPDVDINAADQARNTPLMMACRTGLSDVVRRLMARPELHRINLQGQGGQTAYMFAGKNFHVNVLRALLESKLGEPNNATLGIDVNTISGQFEEVSKLLPLMHIVYTKRTKDWLETMASHINHPSIMRLILMDLPIDVHDGVVTTRDSQFYSWTSLLDMTGVVAPDLRLAAVKAILENPTFASANPRDVLHALAFTKDENGREAIHTTDAATREYIQARLFFCGRYQLFTGPRVHVSATAIVVLAYDHGICGHVFDTFMGVDGELDVHGFVQCNRILGRLSTDYNETTKKREREMDQWTQDFASWDSDGNGQLSRSEYLRYCTQQFGGKIKVAMKFMRNEDEYAREVAARTRLDKAFVLHTLPSVEQAVFRGQIPTLPAEFAAFPHVLVMPAADRSLEDIYLKERPDDVQIKSHLYHVALALAHMHDRGYVHGDLKKLNVVRVQSQLKLIDFDAATRTGKPMGVKFSSGVLPPEMFYQLKSDDEAKMYKAYWGANEKGWQKRKPKHGYVVKSWRQETKNGCDQLPYGLVPASQAVDMWSLGCLVYQMLCGEELVPTDLNQDVVSDRIALAATWTDEKLRKRIADFIPNETAQDLVQRLLVVDATKRMTIQDVLAHEFFTGDVDTSGWSDHVDQLQQHQVQIEAKVDQLSDIVTTHGQTQEDVASETNLAIADLGRDTMAGLLDASDTVVPTSFVVLPCKSLTEDVDAAKVPSFLTHLWDTGKKLASKGGSVGAIISELAADAPLYLYLIDEATGAVVVTAKEDSIYPIEISTRDDSSFLLLNLPLIQSTWTSLKKATATVGWLQQSHLLPSAVESHNAKSKPKQPKSNWTQQVEKAINELSEPTLTFQVLQEALDVNEPVASVRGAALRELKRWFNQHDPNHSFAGLKRVIGNQGRVIWTFETDVAALQEKAEEAAKTTLELIEEKIKGTP</sequence>
<dbReference type="AlphaFoldDB" id="A0A485LT98"/>
<dbReference type="Pfam" id="PF00069">
    <property type="entry name" value="Pkinase"/>
    <property type="match status" value="2"/>
</dbReference>
<dbReference type="Pfam" id="PF12796">
    <property type="entry name" value="Ank_2"/>
    <property type="match status" value="1"/>
</dbReference>
<dbReference type="InterPro" id="IPR002110">
    <property type="entry name" value="Ankyrin_rpt"/>
</dbReference>
<evidence type="ECO:0000313" key="6">
    <source>
        <dbReference type="Proteomes" id="UP000332933"/>
    </source>
</evidence>
<dbReference type="Gene3D" id="1.25.40.20">
    <property type="entry name" value="Ankyrin repeat-containing domain"/>
    <property type="match status" value="1"/>
</dbReference>
<evidence type="ECO:0000259" key="3">
    <source>
        <dbReference type="PROSITE" id="PS50222"/>
    </source>
</evidence>
<organism evidence="5 6">
    <name type="scientific">Aphanomyces stellatus</name>
    <dbReference type="NCBI Taxonomy" id="120398"/>
    <lineage>
        <taxon>Eukaryota</taxon>
        <taxon>Sar</taxon>
        <taxon>Stramenopiles</taxon>
        <taxon>Oomycota</taxon>
        <taxon>Saprolegniomycetes</taxon>
        <taxon>Saprolegniales</taxon>
        <taxon>Verrucalvaceae</taxon>
        <taxon>Aphanomyces</taxon>
    </lineage>
</organism>
<dbReference type="PROSITE" id="PS50222">
    <property type="entry name" value="EF_HAND_2"/>
    <property type="match status" value="1"/>
</dbReference>
<comment type="similarity">
    <text evidence="1">Belongs to the protein kinase superfamily. Ser/Thr protein kinase family. CDPK subfamily.</text>
</comment>
<dbReference type="InterPro" id="IPR018247">
    <property type="entry name" value="EF_Hand_1_Ca_BS"/>
</dbReference>
<dbReference type="EMBL" id="CAADRA010007570">
    <property type="protein sequence ID" value="VFU02144.1"/>
    <property type="molecule type" value="Genomic_DNA"/>
</dbReference>
<dbReference type="InterPro" id="IPR011009">
    <property type="entry name" value="Kinase-like_dom_sf"/>
</dbReference>
<dbReference type="GO" id="GO:0005524">
    <property type="term" value="F:ATP binding"/>
    <property type="evidence" value="ECO:0007669"/>
    <property type="project" value="InterPro"/>
</dbReference>
<dbReference type="InterPro" id="IPR002048">
    <property type="entry name" value="EF_hand_dom"/>
</dbReference>
<dbReference type="OrthoDB" id="193242at2759"/>
<reference evidence="5 6" key="1">
    <citation type="submission" date="2019-03" db="EMBL/GenBank/DDBJ databases">
        <authorList>
            <person name="Gaulin E."/>
            <person name="Dumas B."/>
        </authorList>
    </citation>
    <scope>NUCLEOTIDE SEQUENCE [LARGE SCALE GENOMIC DNA]</scope>
    <source>
        <strain evidence="5">CBS 568.67</strain>
    </source>
</reference>
<dbReference type="Proteomes" id="UP000332933">
    <property type="component" value="Unassembled WGS sequence"/>
</dbReference>